<dbReference type="InterPro" id="IPR036927">
    <property type="entry name" value="Cyt_c_oxase-like_su1_sf"/>
</dbReference>
<dbReference type="RefSeq" id="WP_039093506.1">
    <property type="nucleotide sequence ID" value="NZ_JTDN01000001.1"/>
</dbReference>
<feature type="transmembrane region" description="Helical" evidence="15">
    <location>
        <begin position="27"/>
        <end position="47"/>
    </location>
</feature>
<keyword evidence="6 14" id="KW-0679">Respiratory chain</keyword>
<keyword evidence="3 14" id="KW-0813">Transport</keyword>
<dbReference type="GO" id="GO:0009486">
    <property type="term" value="F:cytochrome bo3 ubiquinol oxidase activity"/>
    <property type="evidence" value="ECO:0007669"/>
    <property type="project" value="TreeGrafter"/>
</dbReference>
<comment type="caution">
    <text evidence="17">The sequence shown here is derived from an EMBL/GenBank/DDBJ whole genome shotgun (WGS) entry which is preliminary data.</text>
</comment>
<keyword evidence="5 14" id="KW-0349">Heme</keyword>
<keyword evidence="18" id="KW-1185">Reference proteome</keyword>
<feature type="transmembrane region" description="Helical" evidence="15">
    <location>
        <begin position="201"/>
        <end position="226"/>
    </location>
</feature>
<dbReference type="Proteomes" id="UP000030988">
    <property type="component" value="Unassembled WGS sequence"/>
</dbReference>
<dbReference type="GO" id="GO:0046872">
    <property type="term" value="F:metal ion binding"/>
    <property type="evidence" value="ECO:0007669"/>
    <property type="project" value="UniProtKB-KW"/>
</dbReference>
<organism evidence="17 18">
    <name type="scientific">Croceibacterium mercuriale</name>
    <dbReference type="NCBI Taxonomy" id="1572751"/>
    <lineage>
        <taxon>Bacteria</taxon>
        <taxon>Pseudomonadati</taxon>
        <taxon>Pseudomonadota</taxon>
        <taxon>Alphaproteobacteria</taxon>
        <taxon>Sphingomonadales</taxon>
        <taxon>Erythrobacteraceae</taxon>
        <taxon>Croceibacterium</taxon>
    </lineage>
</organism>
<dbReference type="STRING" id="1572751.PK98_00365"/>
<dbReference type="GO" id="GO:0004129">
    <property type="term" value="F:cytochrome-c oxidase activity"/>
    <property type="evidence" value="ECO:0007669"/>
    <property type="project" value="InterPro"/>
</dbReference>
<evidence type="ECO:0000256" key="6">
    <source>
        <dbReference type="ARBA" id="ARBA00022660"/>
    </source>
</evidence>
<evidence type="ECO:0000313" key="18">
    <source>
        <dbReference type="Proteomes" id="UP000030988"/>
    </source>
</evidence>
<dbReference type="PRINTS" id="PR01165">
    <property type="entry name" value="CYCOXIDASEI"/>
</dbReference>
<evidence type="ECO:0000256" key="2">
    <source>
        <dbReference type="ARBA" id="ARBA00009578"/>
    </source>
</evidence>
<evidence type="ECO:0000256" key="13">
    <source>
        <dbReference type="ARBA" id="ARBA00023136"/>
    </source>
</evidence>
<keyword evidence="8" id="KW-0479">Metal-binding</keyword>
<evidence type="ECO:0000256" key="4">
    <source>
        <dbReference type="ARBA" id="ARBA00022475"/>
    </source>
</evidence>
<evidence type="ECO:0000256" key="5">
    <source>
        <dbReference type="ARBA" id="ARBA00022617"/>
    </source>
</evidence>
<keyword evidence="9 14" id="KW-0249">Electron transport</keyword>
<dbReference type="GO" id="GO:0009060">
    <property type="term" value="P:aerobic respiration"/>
    <property type="evidence" value="ECO:0007669"/>
    <property type="project" value="InterPro"/>
</dbReference>
<dbReference type="GO" id="GO:0020037">
    <property type="term" value="F:heme binding"/>
    <property type="evidence" value="ECO:0007669"/>
    <property type="project" value="InterPro"/>
</dbReference>
<evidence type="ECO:0000256" key="10">
    <source>
        <dbReference type="ARBA" id="ARBA00022989"/>
    </source>
</evidence>
<evidence type="ECO:0000313" key="17">
    <source>
        <dbReference type="EMBL" id="KHL25252.1"/>
    </source>
</evidence>
<dbReference type="GO" id="GO:0022904">
    <property type="term" value="P:respiratory electron transport chain"/>
    <property type="evidence" value="ECO:0007669"/>
    <property type="project" value="TreeGrafter"/>
</dbReference>
<dbReference type="Gene3D" id="1.20.210.10">
    <property type="entry name" value="Cytochrome c oxidase-like, subunit I domain"/>
    <property type="match status" value="1"/>
</dbReference>
<dbReference type="PANTHER" id="PTHR10422">
    <property type="entry name" value="CYTOCHROME C OXIDASE SUBUNIT 1"/>
    <property type="match status" value="1"/>
</dbReference>
<keyword evidence="7 14" id="KW-0812">Transmembrane</keyword>
<evidence type="ECO:0000256" key="11">
    <source>
        <dbReference type="ARBA" id="ARBA00023004"/>
    </source>
</evidence>
<dbReference type="AlphaFoldDB" id="A0A0B2BZ32"/>
<evidence type="ECO:0000256" key="3">
    <source>
        <dbReference type="ARBA" id="ARBA00022448"/>
    </source>
</evidence>
<keyword evidence="10 15" id="KW-1133">Transmembrane helix</keyword>
<keyword evidence="4" id="KW-1003">Cell membrane</keyword>
<gene>
    <name evidence="17" type="ORF">PK98_00365</name>
</gene>
<dbReference type="SUPFAM" id="SSF81442">
    <property type="entry name" value="Cytochrome c oxidase subunit I-like"/>
    <property type="match status" value="1"/>
</dbReference>
<feature type="transmembrane region" description="Helical" evidence="15">
    <location>
        <begin position="157"/>
        <end position="181"/>
    </location>
</feature>
<reference evidence="17 18" key="1">
    <citation type="submission" date="2014-11" db="EMBL/GenBank/DDBJ databases">
        <title>Draft genome sequence of Kirrobacter mercurialis.</title>
        <authorList>
            <person name="Coil D.A."/>
            <person name="Eisen J.A."/>
        </authorList>
    </citation>
    <scope>NUCLEOTIDE SEQUENCE [LARGE SCALE GENOMIC DNA]</scope>
    <source>
        <strain evidence="17 18">Coronado</strain>
    </source>
</reference>
<sequence length="677" mass="75794">MTPHPAPEVGPILGRLSLEAIPLHEPILIATFGMVAVGGVALLALLTKFRLWGYLWNEWFTSVDHKKIGIMYMVLGLVMFLRGFADAIMMRIQQAIAFNGSEGYLNAHHYDQVFTAHGVIMIFFVAMPFVTGLMNYVVPLQIGARDVSFPFLNNFSFWMTTAGAVLVMMSLFIGEFAQTGWLAYPPLSGIAYSPNVGVDYYLWSLQIAGVGTTLSGINLIVTILKLRAPGMGLMKMPIFTWTSLCTNILIVASFPVLTAVLALLSLDRYVGTNFFTNDFGGSAMMYVNLIWIWGHPEVYILILPLFGVFSEVTSTFSGKRLFGYTSMVYATIVIMILSYLVWLHHFFTMGSGASVNSFFGITTMIISIPTGAKLFNWLFTMYRGRIRYELPMMWTVAFMLTFTVGGMTGVLLAVPPADFVLHNSLFLIAHFHNVIIGGVLFGVFAAINFWWPKAFGFKLNSFWGKVSFWFWVPGFWVAFMPLYVMGLMGVTRRMRVFDDPDLQIWFVIAGIGAAMIAAGIGAMLVQFAVSIWKREELVDESGDPWNGRTLEWATSSPPPEYNFAFTPNIHDLDAWYDMKNRHHDRPVTGFRDIHMPRSTGSGVILAGISLVMGFALVWHIWWLAGLSLVSLISYAIYHTFNYDRDFHIPAAHVAEVEEARSRQLDAVRARETQAAGA</sequence>
<dbReference type="GO" id="GO:0016682">
    <property type="term" value="F:oxidoreductase activity, acting on diphenols and related substances as donors, oxygen as acceptor"/>
    <property type="evidence" value="ECO:0007669"/>
    <property type="project" value="InterPro"/>
</dbReference>
<evidence type="ECO:0000256" key="15">
    <source>
        <dbReference type="SAM" id="Phobius"/>
    </source>
</evidence>
<feature type="transmembrane region" description="Helical" evidence="15">
    <location>
        <begin position="355"/>
        <end position="379"/>
    </location>
</feature>
<dbReference type="EMBL" id="JTDN01000001">
    <property type="protein sequence ID" value="KHL25252.1"/>
    <property type="molecule type" value="Genomic_DNA"/>
</dbReference>
<dbReference type="GO" id="GO:0005886">
    <property type="term" value="C:plasma membrane"/>
    <property type="evidence" value="ECO:0007669"/>
    <property type="project" value="UniProtKB-SubCell"/>
</dbReference>
<evidence type="ECO:0000256" key="1">
    <source>
        <dbReference type="ARBA" id="ARBA00004651"/>
    </source>
</evidence>
<comment type="subcellular location">
    <subcellularLocation>
        <location evidence="1">Cell membrane</location>
        <topology evidence="1">Multi-pass membrane protein</topology>
    </subcellularLocation>
</comment>
<feature type="transmembrane region" description="Helical" evidence="15">
    <location>
        <begin position="504"/>
        <end position="525"/>
    </location>
</feature>
<evidence type="ECO:0000256" key="14">
    <source>
        <dbReference type="RuleBase" id="RU000370"/>
    </source>
</evidence>
<dbReference type="PANTHER" id="PTHR10422:SF35">
    <property type="entry name" value="CYTOCHROME BO(3) UBIQUINOL OXIDASE SUBUNIT 1"/>
    <property type="match status" value="1"/>
</dbReference>
<feature type="transmembrane region" description="Helical" evidence="15">
    <location>
        <begin position="238"/>
        <end position="266"/>
    </location>
</feature>
<feature type="transmembrane region" description="Helical" evidence="15">
    <location>
        <begin position="391"/>
        <end position="414"/>
    </location>
</feature>
<proteinExistence type="inferred from homology"/>
<dbReference type="InterPro" id="IPR023615">
    <property type="entry name" value="Cyt_c_Oxase_su1_BS"/>
</dbReference>
<keyword evidence="12" id="KW-0186">Copper</keyword>
<feature type="transmembrane region" description="Helical" evidence="15">
    <location>
        <begin position="68"/>
        <end position="85"/>
    </location>
</feature>
<comment type="similarity">
    <text evidence="2 14">Belongs to the heme-copper respiratory oxidase family.</text>
</comment>
<keyword evidence="11" id="KW-0408">Iron</keyword>
<dbReference type="FunFam" id="1.20.210.10:FF:000002">
    <property type="entry name" value="Cytochrome o ubiquinol oxidase, subunit I"/>
    <property type="match status" value="1"/>
</dbReference>
<dbReference type="NCBIfam" id="TIGR02843">
    <property type="entry name" value="CyoB"/>
    <property type="match status" value="1"/>
</dbReference>
<dbReference type="GO" id="GO:0015990">
    <property type="term" value="P:electron transport coupled proton transport"/>
    <property type="evidence" value="ECO:0007669"/>
    <property type="project" value="TreeGrafter"/>
</dbReference>
<dbReference type="Pfam" id="PF00115">
    <property type="entry name" value="COX1"/>
    <property type="match status" value="1"/>
</dbReference>
<dbReference type="PROSITE" id="PS00077">
    <property type="entry name" value="COX1_CUB"/>
    <property type="match status" value="1"/>
</dbReference>
<feature type="transmembrane region" description="Helical" evidence="15">
    <location>
        <begin position="426"/>
        <end position="450"/>
    </location>
</feature>
<protein>
    <submittedName>
        <fullName evidence="17">Cytochrome o ubiquinol oxidase subunit I</fullName>
    </submittedName>
</protein>
<feature type="transmembrane region" description="Helical" evidence="15">
    <location>
        <begin position="603"/>
        <end position="624"/>
    </location>
</feature>
<dbReference type="InterPro" id="IPR000883">
    <property type="entry name" value="Cyt_C_Oxase_1"/>
</dbReference>
<dbReference type="CDD" id="cd01662">
    <property type="entry name" value="Ubiquinol_Oxidase_I"/>
    <property type="match status" value="1"/>
</dbReference>
<evidence type="ECO:0000256" key="12">
    <source>
        <dbReference type="ARBA" id="ARBA00023008"/>
    </source>
</evidence>
<feature type="transmembrane region" description="Helical" evidence="15">
    <location>
        <begin position="462"/>
        <end position="484"/>
    </location>
</feature>
<feature type="transmembrane region" description="Helical" evidence="15">
    <location>
        <begin position="114"/>
        <end position="137"/>
    </location>
</feature>
<accession>A0A0B2BZ32</accession>
<evidence type="ECO:0000256" key="8">
    <source>
        <dbReference type="ARBA" id="ARBA00022723"/>
    </source>
</evidence>
<evidence type="ECO:0000259" key="16">
    <source>
        <dbReference type="PROSITE" id="PS50855"/>
    </source>
</evidence>
<dbReference type="InterPro" id="IPR014207">
    <property type="entry name" value="Cyt_c_ubiqinol_oxidase_su1"/>
</dbReference>
<keyword evidence="13 15" id="KW-0472">Membrane</keyword>
<feature type="transmembrane region" description="Helical" evidence="15">
    <location>
        <begin position="286"/>
        <end position="309"/>
    </location>
</feature>
<evidence type="ECO:0000256" key="7">
    <source>
        <dbReference type="ARBA" id="ARBA00022692"/>
    </source>
</evidence>
<feature type="transmembrane region" description="Helical" evidence="15">
    <location>
        <begin position="321"/>
        <end position="343"/>
    </location>
</feature>
<dbReference type="OrthoDB" id="9803294at2"/>
<dbReference type="InterPro" id="IPR023616">
    <property type="entry name" value="Cyt_c_oxase-like_su1_dom"/>
</dbReference>
<evidence type="ECO:0000256" key="9">
    <source>
        <dbReference type="ARBA" id="ARBA00022982"/>
    </source>
</evidence>
<dbReference type="PROSITE" id="PS50855">
    <property type="entry name" value="COX1"/>
    <property type="match status" value="1"/>
</dbReference>
<name>A0A0B2BZ32_9SPHN</name>
<feature type="domain" description="Cytochrome oxidase subunit I profile" evidence="16">
    <location>
        <begin position="50"/>
        <end position="570"/>
    </location>
</feature>